<organism evidence="2 3">
    <name type="scientific">Fermentimicrarchaeum limneticum</name>
    <dbReference type="NCBI Taxonomy" id="2795018"/>
    <lineage>
        <taxon>Archaea</taxon>
        <taxon>Candidatus Micrarchaeota</taxon>
        <taxon>Candidatus Fermentimicrarchaeales</taxon>
        <taxon>Candidatus Fermentimicrarchaeaceae</taxon>
        <taxon>Candidatus Fermentimicrarchaeum</taxon>
    </lineage>
</organism>
<evidence type="ECO:0000256" key="1">
    <source>
        <dbReference type="SAM" id="Phobius"/>
    </source>
</evidence>
<protein>
    <submittedName>
        <fullName evidence="2">Uncharacterized protein</fullName>
    </submittedName>
</protein>
<dbReference type="EMBL" id="CP058998">
    <property type="protein sequence ID" value="QLJ52347.1"/>
    <property type="molecule type" value="Genomic_DNA"/>
</dbReference>
<accession>A0A7D5XPC1</accession>
<reference evidence="3" key="1">
    <citation type="submission" date="2020-07" db="EMBL/GenBank/DDBJ databases">
        <title>Metabolic diversity and evolutionary history of the archaeal phylum ###Micrarchaeota### uncovered from a freshwater lake metagenome.</title>
        <authorList>
            <person name="Kadnikov V.V."/>
            <person name="Savvichev A.S."/>
            <person name="Mardanov A.V."/>
            <person name="Beletsky A.V."/>
            <person name="Chupakov A.V."/>
            <person name="Kokryatskaya N.M."/>
            <person name="Pimenov N.V."/>
            <person name="Ravin N.V."/>
        </authorList>
    </citation>
    <scope>NUCLEOTIDE SEQUENCE [LARGE SCALE GENOMIC DNA]</scope>
</reference>
<keyword evidence="1" id="KW-0472">Membrane</keyword>
<gene>
    <name evidence="2" type="ORF">Sv326_0172</name>
</gene>
<keyword evidence="1" id="KW-1133">Transmembrane helix</keyword>
<sequence>MPSRGQAWAEYIIVLAVVVIMAGVAMYLAGGFAGGSGQIEERESAAYWLSADVAIIRYYLNSSMAQLVIKNNRNFKIRVDNITWNDHGELVAGGGSSVILEPGQNAQVNVTGLNCSSSTYRMQLLVRYTDTLYGTTYSFYGEKPLVGQCMGSSPISTPECSSDPECGANSTTCDSYCNGNQNCTYPSDPATCQRTCSGGKCIDCLPSCGSATCTSCGTMSIGCPAAYCDGNQSCTYPPSASCDIPCSGGACTSCTPNCSATCTTCPSGTVCQNGQCLTCLSNCTWGDSTCHSQCSGLNGCTTFRAACDGQLRNARRCSNSTGGILGSPLRYYINGCCGGQIRYCGGSRVCTQTTPTTITCV</sequence>
<proteinExistence type="predicted"/>
<name>A0A7D5XPC1_FERL1</name>
<feature type="transmembrane region" description="Helical" evidence="1">
    <location>
        <begin position="12"/>
        <end position="33"/>
    </location>
</feature>
<evidence type="ECO:0000313" key="3">
    <source>
        <dbReference type="Proteomes" id="UP000510821"/>
    </source>
</evidence>
<dbReference type="KEGG" id="flt:Sv326_0172"/>
<evidence type="ECO:0000313" key="2">
    <source>
        <dbReference type="EMBL" id="QLJ52347.1"/>
    </source>
</evidence>
<keyword evidence="1" id="KW-0812">Transmembrane</keyword>
<dbReference type="AlphaFoldDB" id="A0A7D5XPC1"/>
<dbReference type="Proteomes" id="UP000510821">
    <property type="component" value="Chromosome"/>
</dbReference>